<comment type="similarity">
    <text evidence="1">Belongs to the LysR transcriptional regulatory family.</text>
</comment>
<evidence type="ECO:0000256" key="2">
    <source>
        <dbReference type="ARBA" id="ARBA00023015"/>
    </source>
</evidence>
<dbReference type="InterPro" id="IPR005119">
    <property type="entry name" value="LysR_subst-bd"/>
</dbReference>
<dbReference type="PANTHER" id="PTHR30537">
    <property type="entry name" value="HTH-TYPE TRANSCRIPTIONAL REGULATOR"/>
    <property type="match status" value="1"/>
</dbReference>
<dbReference type="InterPro" id="IPR000847">
    <property type="entry name" value="LysR_HTH_N"/>
</dbReference>
<dbReference type="Gene3D" id="1.10.10.10">
    <property type="entry name" value="Winged helix-like DNA-binding domain superfamily/Winged helix DNA-binding domain"/>
    <property type="match status" value="1"/>
</dbReference>
<evidence type="ECO:0000256" key="1">
    <source>
        <dbReference type="ARBA" id="ARBA00009437"/>
    </source>
</evidence>
<keyword evidence="7" id="KW-1185">Reference proteome</keyword>
<feature type="domain" description="HTH lysR-type" evidence="5">
    <location>
        <begin position="13"/>
        <end position="62"/>
    </location>
</feature>
<dbReference type="Proteomes" id="UP000237682">
    <property type="component" value="Unassembled WGS sequence"/>
</dbReference>
<accession>A0A2S9QE10</accession>
<proteinExistence type="inferred from homology"/>
<dbReference type="InterPro" id="IPR058163">
    <property type="entry name" value="LysR-type_TF_proteobact-type"/>
</dbReference>
<evidence type="ECO:0000259" key="5">
    <source>
        <dbReference type="PROSITE" id="PS50931"/>
    </source>
</evidence>
<keyword evidence="2" id="KW-0805">Transcription regulation</keyword>
<organism evidence="6 7">
    <name type="scientific">Labrys okinawensis</name>
    <dbReference type="NCBI Taxonomy" id="346911"/>
    <lineage>
        <taxon>Bacteria</taxon>
        <taxon>Pseudomonadati</taxon>
        <taxon>Pseudomonadota</taxon>
        <taxon>Alphaproteobacteria</taxon>
        <taxon>Hyphomicrobiales</taxon>
        <taxon>Xanthobacteraceae</taxon>
        <taxon>Labrys</taxon>
    </lineage>
</organism>
<dbReference type="Pfam" id="PF00126">
    <property type="entry name" value="HTH_1"/>
    <property type="match status" value="1"/>
</dbReference>
<evidence type="ECO:0000313" key="7">
    <source>
        <dbReference type="Proteomes" id="UP000237682"/>
    </source>
</evidence>
<dbReference type="PROSITE" id="PS50931">
    <property type="entry name" value="HTH_LYSR"/>
    <property type="match status" value="1"/>
</dbReference>
<dbReference type="InterPro" id="IPR036390">
    <property type="entry name" value="WH_DNA-bd_sf"/>
</dbReference>
<dbReference type="PANTHER" id="PTHR30537:SF5">
    <property type="entry name" value="HTH-TYPE TRANSCRIPTIONAL ACTIVATOR TTDR-RELATED"/>
    <property type="match status" value="1"/>
</dbReference>
<reference evidence="6 7" key="1">
    <citation type="submission" date="2018-02" db="EMBL/GenBank/DDBJ databases">
        <title>Whole genome sequencing of endophytic bacterium.</title>
        <authorList>
            <person name="Eedara R."/>
            <person name="Podile A.R."/>
        </authorList>
    </citation>
    <scope>NUCLEOTIDE SEQUENCE [LARGE SCALE GENOMIC DNA]</scope>
    <source>
        <strain evidence="6 7">RP1T</strain>
    </source>
</reference>
<protein>
    <submittedName>
        <fullName evidence="6">LysR family transcriptional regulator</fullName>
    </submittedName>
</protein>
<keyword evidence="3" id="KW-0238">DNA-binding</keyword>
<dbReference type="Pfam" id="PF03466">
    <property type="entry name" value="LysR_substrate"/>
    <property type="match status" value="1"/>
</dbReference>
<dbReference type="GO" id="GO:0003700">
    <property type="term" value="F:DNA-binding transcription factor activity"/>
    <property type="evidence" value="ECO:0007669"/>
    <property type="project" value="InterPro"/>
</dbReference>
<dbReference type="SUPFAM" id="SSF46785">
    <property type="entry name" value="Winged helix' DNA-binding domain"/>
    <property type="match status" value="1"/>
</dbReference>
<evidence type="ECO:0000313" key="6">
    <source>
        <dbReference type="EMBL" id="PRH87582.1"/>
    </source>
</evidence>
<gene>
    <name evidence="6" type="ORF">C5L14_13360</name>
</gene>
<dbReference type="SUPFAM" id="SSF53850">
    <property type="entry name" value="Periplasmic binding protein-like II"/>
    <property type="match status" value="1"/>
</dbReference>
<sequence>MARSDPFDGLTEFLAIVRRGSFRAAAIELGVTAGAVSQALQGLERRLGLPLLHRTTRSIALTEDGERLLSQLGPAAETIVGVLDELVQSRLEPSGTLRLLVHRMALVHVLEPVLPQFHRRWPEMRVDVTVDSTHAELVEGGFDAGIRVGEFIDRDMIAVRVTPIFRWVVMAAPAYLARRGRPQVLEDIAGHECLRYRRPDVGDIYRWEFERDGQALSIDPPGAIVANDPGLLRSLAVQGMGLLYGSTLQSAKELEQGLLEPVLEEFSPAGDALFIYFPRTSRSQPKLRAFVEACTEHLRQSAAFQPSA</sequence>
<dbReference type="RefSeq" id="WP_105862512.1">
    <property type="nucleotide sequence ID" value="NZ_PUEJ01000004.1"/>
</dbReference>
<dbReference type="GO" id="GO:0003677">
    <property type="term" value="F:DNA binding"/>
    <property type="evidence" value="ECO:0007669"/>
    <property type="project" value="UniProtKB-KW"/>
</dbReference>
<keyword evidence="4" id="KW-0804">Transcription</keyword>
<dbReference type="Gene3D" id="3.40.190.290">
    <property type="match status" value="1"/>
</dbReference>
<evidence type="ECO:0000256" key="4">
    <source>
        <dbReference type="ARBA" id="ARBA00023163"/>
    </source>
</evidence>
<comment type="caution">
    <text evidence="6">The sequence shown here is derived from an EMBL/GenBank/DDBJ whole genome shotgun (WGS) entry which is preliminary data.</text>
</comment>
<dbReference type="EMBL" id="PUEJ01000004">
    <property type="protein sequence ID" value="PRH87582.1"/>
    <property type="molecule type" value="Genomic_DNA"/>
</dbReference>
<dbReference type="AlphaFoldDB" id="A0A2S9QE10"/>
<dbReference type="InterPro" id="IPR036388">
    <property type="entry name" value="WH-like_DNA-bd_sf"/>
</dbReference>
<name>A0A2S9QE10_9HYPH</name>
<evidence type="ECO:0000256" key="3">
    <source>
        <dbReference type="ARBA" id="ARBA00023125"/>
    </source>
</evidence>
<dbReference type="OrthoDB" id="9813056at2"/>